<dbReference type="InterPro" id="IPR042655">
    <property type="entry name" value="LRC72"/>
</dbReference>
<comment type="subcellular location">
    <subcellularLocation>
        <location evidence="1">Cytoplasm</location>
        <location evidence="1">Cytoskeleton</location>
        <location evidence="1">Cilium axoneme</location>
    </subcellularLocation>
</comment>
<proteinExistence type="predicted"/>
<dbReference type="SUPFAM" id="SSF52075">
    <property type="entry name" value="Outer arm dynein light chain 1"/>
    <property type="match status" value="1"/>
</dbReference>
<comment type="caution">
    <text evidence="3">The sequence shown here is derived from an EMBL/GenBank/DDBJ whole genome shotgun (WGS) entry which is preliminary data.</text>
</comment>
<sequence length="330" mass="35756">MPEQTPEQTAGPKLSNPLAELVGGGANGKYVKACTELYLGNRGIEKLQGFERLVNLEALWLDGNRLQSLHGLENNFRIRELHIQGNSISSLKPLRPLHHLETLGASNNQLRNLTKLIEQLRAFKTLKLLNLMGNPCTEEPSYRLQVIHALPSLHILDLHIVTPQERKAAAAVIGEHTAAQAIAFGQRKPAYTMLKVSERSPLEQDLAMLVNRVRAQKAAEAAAAEQRRYGQDPHPSVSTAGPLPHPPAWVTDASAAGSTAAADSLRSRSAVQQAPAEAAVRPPPSLPNQPLADEVICAEPKLSGSLAFALQHTNMHNSSRQHHFAAQSSA</sequence>
<evidence type="ECO:0000313" key="4">
    <source>
        <dbReference type="Proteomes" id="UP001489004"/>
    </source>
</evidence>
<feature type="region of interest" description="Disordered" evidence="2">
    <location>
        <begin position="221"/>
        <end position="291"/>
    </location>
</feature>
<dbReference type="PANTHER" id="PTHR46759">
    <property type="entry name" value="LEUCINE-RICH REPEAT-CONTAINING PROTEIN 72"/>
    <property type="match status" value="1"/>
</dbReference>
<dbReference type="GO" id="GO:0005930">
    <property type="term" value="C:axoneme"/>
    <property type="evidence" value="ECO:0007669"/>
    <property type="project" value="UniProtKB-SubCell"/>
</dbReference>
<dbReference type="Proteomes" id="UP001489004">
    <property type="component" value="Unassembled WGS sequence"/>
</dbReference>
<dbReference type="PANTHER" id="PTHR46759:SF1">
    <property type="entry name" value="LEUCINE-RICH REPEAT-CONTAINING PROTEIN 72"/>
    <property type="match status" value="1"/>
</dbReference>
<evidence type="ECO:0000313" key="3">
    <source>
        <dbReference type="EMBL" id="KAK9815916.1"/>
    </source>
</evidence>
<gene>
    <name evidence="3" type="ORF">WJX72_011918</name>
</gene>
<dbReference type="AlphaFoldDB" id="A0AAW1Q2C5"/>
<reference evidence="3 4" key="1">
    <citation type="journal article" date="2024" name="Nat. Commun.">
        <title>Phylogenomics reveals the evolutionary origins of lichenization in chlorophyte algae.</title>
        <authorList>
            <person name="Puginier C."/>
            <person name="Libourel C."/>
            <person name="Otte J."/>
            <person name="Skaloud P."/>
            <person name="Haon M."/>
            <person name="Grisel S."/>
            <person name="Petersen M."/>
            <person name="Berrin J.G."/>
            <person name="Delaux P.M."/>
            <person name="Dal Grande F."/>
            <person name="Keller J."/>
        </authorList>
    </citation>
    <scope>NUCLEOTIDE SEQUENCE [LARGE SCALE GENOMIC DNA]</scope>
    <source>
        <strain evidence="3 4">SAG 2043</strain>
    </source>
</reference>
<organism evidence="3 4">
    <name type="scientific">[Myrmecia] bisecta</name>
    <dbReference type="NCBI Taxonomy" id="41462"/>
    <lineage>
        <taxon>Eukaryota</taxon>
        <taxon>Viridiplantae</taxon>
        <taxon>Chlorophyta</taxon>
        <taxon>core chlorophytes</taxon>
        <taxon>Trebouxiophyceae</taxon>
        <taxon>Trebouxiales</taxon>
        <taxon>Trebouxiaceae</taxon>
        <taxon>Myrmecia</taxon>
    </lineage>
</organism>
<name>A0AAW1Q2C5_9CHLO</name>
<dbReference type="Gene3D" id="3.80.10.10">
    <property type="entry name" value="Ribonuclease Inhibitor"/>
    <property type="match status" value="1"/>
</dbReference>
<dbReference type="PROSITE" id="PS51450">
    <property type="entry name" value="LRR"/>
    <property type="match status" value="2"/>
</dbReference>
<dbReference type="InterPro" id="IPR032675">
    <property type="entry name" value="LRR_dom_sf"/>
</dbReference>
<evidence type="ECO:0000256" key="1">
    <source>
        <dbReference type="ARBA" id="ARBA00004430"/>
    </source>
</evidence>
<dbReference type="InterPro" id="IPR001611">
    <property type="entry name" value="Leu-rich_rpt"/>
</dbReference>
<protein>
    <submittedName>
        <fullName evidence="3">Uncharacterized protein</fullName>
    </submittedName>
</protein>
<dbReference type="Pfam" id="PF14580">
    <property type="entry name" value="LRR_9"/>
    <property type="match status" value="1"/>
</dbReference>
<accession>A0AAW1Q2C5</accession>
<feature type="compositionally biased region" description="Low complexity" evidence="2">
    <location>
        <begin position="251"/>
        <end position="264"/>
    </location>
</feature>
<dbReference type="EMBL" id="JALJOR010000006">
    <property type="protein sequence ID" value="KAK9815916.1"/>
    <property type="molecule type" value="Genomic_DNA"/>
</dbReference>
<keyword evidence="4" id="KW-1185">Reference proteome</keyword>
<evidence type="ECO:0000256" key="2">
    <source>
        <dbReference type="SAM" id="MobiDB-lite"/>
    </source>
</evidence>